<feature type="signal peptide" evidence="1">
    <location>
        <begin position="1"/>
        <end position="22"/>
    </location>
</feature>
<keyword evidence="1" id="KW-0732">Signal</keyword>
<proteinExistence type="predicted"/>
<organism evidence="2 3">
    <name type="scientific">Chiloscyllium punctatum</name>
    <name type="common">Brownbanded bambooshark</name>
    <name type="synonym">Hemiscyllium punctatum</name>
    <dbReference type="NCBI Taxonomy" id="137246"/>
    <lineage>
        <taxon>Eukaryota</taxon>
        <taxon>Metazoa</taxon>
        <taxon>Chordata</taxon>
        <taxon>Craniata</taxon>
        <taxon>Vertebrata</taxon>
        <taxon>Chondrichthyes</taxon>
        <taxon>Elasmobranchii</taxon>
        <taxon>Galeomorphii</taxon>
        <taxon>Galeoidea</taxon>
        <taxon>Orectolobiformes</taxon>
        <taxon>Hemiscylliidae</taxon>
        <taxon>Chiloscyllium</taxon>
    </lineage>
</organism>
<dbReference type="Proteomes" id="UP000287033">
    <property type="component" value="Unassembled WGS sequence"/>
</dbReference>
<evidence type="ECO:0000313" key="2">
    <source>
        <dbReference type="EMBL" id="GCC21428.1"/>
    </source>
</evidence>
<accession>A0A401RTH0</accession>
<dbReference type="AlphaFoldDB" id="A0A401RTH0"/>
<sequence length="95" mass="11252">MQFYQLYLIGILLTTFGVLTEAQLPSAMTQYYCAHFHNSYHQSLGYNWQIKPRSHVAVQPLLCEAWNHDQKRALKESARQKSPYILKRQLHFINK</sequence>
<dbReference type="EMBL" id="BEZZ01002223">
    <property type="protein sequence ID" value="GCC21428.1"/>
    <property type="molecule type" value="Genomic_DNA"/>
</dbReference>
<gene>
    <name evidence="2" type="ORF">chiPu_0019899</name>
</gene>
<keyword evidence="3" id="KW-1185">Reference proteome</keyword>
<evidence type="ECO:0000313" key="3">
    <source>
        <dbReference type="Proteomes" id="UP000287033"/>
    </source>
</evidence>
<protein>
    <recommendedName>
        <fullName evidence="4">Secreted protein</fullName>
    </recommendedName>
</protein>
<name>A0A401RTH0_CHIPU</name>
<feature type="chain" id="PRO_5019000666" description="Secreted protein" evidence="1">
    <location>
        <begin position="23"/>
        <end position="95"/>
    </location>
</feature>
<evidence type="ECO:0008006" key="4">
    <source>
        <dbReference type="Google" id="ProtNLM"/>
    </source>
</evidence>
<comment type="caution">
    <text evidence="2">The sequence shown here is derived from an EMBL/GenBank/DDBJ whole genome shotgun (WGS) entry which is preliminary data.</text>
</comment>
<reference evidence="2 3" key="1">
    <citation type="journal article" date="2018" name="Nat. Ecol. Evol.">
        <title>Shark genomes provide insights into elasmobranch evolution and the origin of vertebrates.</title>
        <authorList>
            <person name="Hara Y"/>
            <person name="Yamaguchi K"/>
            <person name="Onimaru K"/>
            <person name="Kadota M"/>
            <person name="Koyanagi M"/>
            <person name="Keeley SD"/>
            <person name="Tatsumi K"/>
            <person name="Tanaka K"/>
            <person name="Motone F"/>
            <person name="Kageyama Y"/>
            <person name="Nozu R"/>
            <person name="Adachi N"/>
            <person name="Nishimura O"/>
            <person name="Nakagawa R"/>
            <person name="Tanegashima C"/>
            <person name="Kiyatake I"/>
            <person name="Matsumoto R"/>
            <person name="Murakumo K"/>
            <person name="Nishida K"/>
            <person name="Terakita A"/>
            <person name="Kuratani S"/>
            <person name="Sato K"/>
            <person name="Hyodo S Kuraku.S."/>
        </authorList>
    </citation>
    <scope>NUCLEOTIDE SEQUENCE [LARGE SCALE GENOMIC DNA]</scope>
</reference>
<evidence type="ECO:0000256" key="1">
    <source>
        <dbReference type="SAM" id="SignalP"/>
    </source>
</evidence>